<comment type="caution">
    <text evidence="2">The sequence shown here is derived from an EMBL/GenBank/DDBJ whole genome shotgun (WGS) entry which is preliminary data.</text>
</comment>
<evidence type="ECO:0000313" key="2">
    <source>
        <dbReference type="EMBL" id="CAI8037852.1"/>
    </source>
</evidence>
<dbReference type="GO" id="GO:0005544">
    <property type="term" value="F:calcium-dependent phospholipid binding"/>
    <property type="evidence" value="ECO:0007669"/>
    <property type="project" value="InterPro"/>
</dbReference>
<dbReference type="InterPro" id="IPR010734">
    <property type="entry name" value="Copine_C"/>
</dbReference>
<dbReference type="Proteomes" id="UP001174909">
    <property type="component" value="Unassembled WGS sequence"/>
</dbReference>
<sequence>MEGQRKRAKLAWECINPKKQSKRKYKNSGTVNLDSVKVVRAHSFLDYVMGGCQINFTVGIDFTGSNGNPRSPSSLHYIDPHKPNEYTTALIAVGEVCQDYDSDKLFPSLGFGAKIGGQVSHEFALNGNPQNPFCAGIPGVVQAYHTALQSVELWGPTNFAPIINHVARFAEQAAGSQQHQYFILLMLTDGVISDMPDTIRAIVRASRLPMSIIIVGVGGADFSAMDKLDCDDGLLRYGSEVAERDIVQFVPFRDYKQQSPSSLAAAVLAEVPQQLTQYMRKRGIIPPNATP</sequence>
<gene>
    <name evidence="2" type="ORF">GBAR_LOCUS21151</name>
</gene>
<dbReference type="PANTHER" id="PTHR10857">
    <property type="entry name" value="COPINE"/>
    <property type="match status" value="1"/>
</dbReference>
<name>A0AA35SYW1_GEOBA</name>
<dbReference type="GO" id="GO:0071277">
    <property type="term" value="P:cellular response to calcium ion"/>
    <property type="evidence" value="ECO:0007669"/>
    <property type="project" value="TreeGrafter"/>
</dbReference>
<dbReference type="GO" id="GO:0005886">
    <property type="term" value="C:plasma membrane"/>
    <property type="evidence" value="ECO:0007669"/>
    <property type="project" value="TreeGrafter"/>
</dbReference>
<organism evidence="2 3">
    <name type="scientific">Geodia barretti</name>
    <name type="common">Barrett's horny sponge</name>
    <dbReference type="NCBI Taxonomy" id="519541"/>
    <lineage>
        <taxon>Eukaryota</taxon>
        <taxon>Metazoa</taxon>
        <taxon>Porifera</taxon>
        <taxon>Demospongiae</taxon>
        <taxon>Heteroscleromorpha</taxon>
        <taxon>Tetractinellida</taxon>
        <taxon>Astrophorina</taxon>
        <taxon>Geodiidae</taxon>
        <taxon>Geodia</taxon>
    </lineage>
</organism>
<reference evidence="2" key="1">
    <citation type="submission" date="2023-03" db="EMBL/GenBank/DDBJ databases">
        <authorList>
            <person name="Steffen K."/>
            <person name="Cardenas P."/>
        </authorList>
    </citation>
    <scope>NUCLEOTIDE SEQUENCE</scope>
</reference>
<keyword evidence="3" id="KW-1185">Reference proteome</keyword>
<dbReference type="InterPro" id="IPR045052">
    <property type="entry name" value="Copine"/>
</dbReference>
<dbReference type="InterPro" id="IPR036465">
    <property type="entry name" value="vWFA_dom_sf"/>
</dbReference>
<dbReference type="CDD" id="cd01459">
    <property type="entry name" value="vWA_copine_like"/>
    <property type="match status" value="1"/>
</dbReference>
<feature type="domain" description="VWFA" evidence="1">
    <location>
        <begin position="53"/>
        <end position="251"/>
    </location>
</feature>
<dbReference type="SUPFAM" id="SSF53300">
    <property type="entry name" value="vWA-like"/>
    <property type="match status" value="1"/>
</dbReference>
<dbReference type="Pfam" id="PF07002">
    <property type="entry name" value="Copine"/>
    <property type="match status" value="1"/>
</dbReference>
<dbReference type="SMART" id="SM00327">
    <property type="entry name" value="VWA"/>
    <property type="match status" value="1"/>
</dbReference>
<proteinExistence type="predicted"/>
<evidence type="ECO:0000313" key="3">
    <source>
        <dbReference type="Proteomes" id="UP001174909"/>
    </source>
</evidence>
<dbReference type="PANTHER" id="PTHR10857:SF102">
    <property type="entry name" value="C2 DOMAIN-CONTAINING PROTEIN"/>
    <property type="match status" value="1"/>
</dbReference>
<protein>
    <submittedName>
        <fullName evidence="2">Copine-1</fullName>
    </submittedName>
</protein>
<accession>A0AA35SYW1</accession>
<evidence type="ECO:0000259" key="1">
    <source>
        <dbReference type="SMART" id="SM00327"/>
    </source>
</evidence>
<dbReference type="InterPro" id="IPR002035">
    <property type="entry name" value="VWF_A"/>
</dbReference>
<dbReference type="AlphaFoldDB" id="A0AA35SYW1"/>
<dbReference type="EMBL" id="CASHTH010002963">
    <property type="protein sequence ID" value="CAI8037852.1"/>
    <property type="molecule type" value="Genomic_DNA"/>
</dbReference>